<dbReference type="Proteomes" id="UP000504621">
    <property type="component" value="Unplaced"/>
</dbReference>
<sequence length="675" mass="76133">MAGSLAKDSCMENLTTYDRFLELKAFDESKSGVKGLVDTGITKIPRIFRRPKENRNSVKPISTQFSIPVIDLENIENRCYEVIAGVQKAAGDVGFFQVVNHGVPQRVLDEMLAAARGFHELPREVKEGYYTRETMRKVKYGSNFDLYQSSYANWRDTLFCVMGPEPLDPQELPLVCRDITMEYSKRIHKLGTTLFGLLSEALGLKPDHLFGMDCPKGHCLLSHYYPACPEPELTMGTTKHSDPDFLTILLQDHIGGLQVFHQNQWIDVPSVPGALVVNIGDLLQLISNDKFKSVEHRVLANHTGPRVSVACFFTPHLYPSTRIYGPIKELLSEENPPVYRGATVQDFINYYDSKGLDENSALTHFKIATHIWLPIIDLTNIQEGSRRKEIVDEVRVASTEWGFFQVVNHGIPLSVLGAMIDGVRRFNDQDLESKKEFYYRDPTKKVRFHSNFDLYASRTADWRDTLTLSSLDSGPPPEELPEVCRESTSEFTKYIRKLGETLFELLSEALGLQADHLVSLGFAKGCSIVCHYYPACPQPELTLGVRKHADPGLLTVLLQNEINGLQVLHEGQWFDVHPVRGGLVVNIGDLLQIVSNDKLKSVKHRVVATHVGPRISVPCFFSGHSSLLDKPFRPIKELTSEANPPRYKDVVLREYVARFLSGSLDGKPPIDYYKQ</sequence>
<dbReference type="PANTHER" id="PTHR10209">
    <property type="entry name" value="OXIDOREDUCTASE, 2OG-FE II OXYGENASE FAMILY PROTEIN"/>
    <property type="match status" value="1"/>
</dbReference>
<dbReference type="InterPro" id="IPR027443">
    <property type="entry name" value="IPNS-like_sf"/>
</dbReference>
<evidence type="ECO:0000256" key="3">
    <source>
        <dbReference type="ARBA" id="ARBA00022723"/>
    </source>
</evidence>
<dbReference type="Pfam" id="PF14226">
    <property type="entry name" value="DIOX_N"/>
    <property type="match status" value="2"/>
</dbReference>
<dbReference type="InterPro" id="IPR044861">
    <property type="entry name" value="IPNS-like_FE2OG_OXY"/>
</dbReference>
<keyword evidence="3" id="KW-0479">Metal-binding</keyword>
<dbReference type="OrthoDB" id="288590at2759"/>
<comment type="cofactor">
    <cofactor evidence="1">
        <name>Fe cation</name>
        <dbReference type="ChEBI" id="CHEBI:24875"/>
    </cofactor>
</comment>
<keyword evidence="7" id="KW-1185">Reference proteome</keyword>
<reference evidence="8" key="1">
    <citation type="submission" date="2025-08" db="UniProtKB">
        <authorList>
            <consortium name="RefSeq"/>
        </authorList>
    </citation>
    <scope>IDENTIFICATION</scope>
    <source>
        <tissue evidence="8">Leaf</tissue>
    </source>
</reference>
<dbReference type="SUPFAM" id="SSF51197">
    <property type="entry name" value="Clavaminate synthase-like"/>
    <property type="match status" value="2"/>
</dbReference>
<comment type="similarity">
    <text evidence="2">Belongs to the iron/ascorbate-dependent oxidoreductase family.</text>
</comment>
<evidence type="ECO:0000313" key="7">
    <source>
        <dbReference type="Proteomes" id="UP000504621"/>
    </source>
</evidence>
<dbReference type="InterPro" id="IPR026992">
    <property type="entry name" value="DIOX_N"/>
</dbReference>
<dbReference type="GO" id="GO:0046872">
    <property type="term" value="F:metal ion binding"/>
    <property type="evidence" value="ECO:0007669"/>
    <property type="project" value="UniProtKB-KW"/>
</dbReference>
<dbReference type="RefSeq" id="XP_021290485.1">
    <property type="nucleotide sequence ID" value="XM_021434810.1"/>
</dbReference>
<accession>A0A6J1AU81</accession>
<feature type="domain" description="Fe2OG dioxygenase" evidence="6">
    <location>
        <begin position="524"/>
        <end position="623"/>
    </location>
</feature>
<dbReference type="FunFam" id="2.60.120.330:FF:000005">
    <property type="entry name" value="1-aminocyclopropane-1-carboxylate oxidase homolog 1"/>
    <property type="match status" value="2"/>
</dbReference>
<evidence type="ECO:0000256" key="4">
    <source>
        <dbReference type="ARBA" id="ARBA00023002"/>
    </source>
</evidence>
<dbReference type="AlphaFoldDB" id="A0A6J1AU81"/>
<evidence type="ECO:0000256" key="2">
    <source>
        <dbReference type="ARBA" id="ARBA00008056"/>
    </source>
</evidence>
<dbReference type="GO" id="GO:0051213">
    <property type="term" value="F:dioxygenase activity"/>
    <property type="evidence" value="ECO:0007669"/>
    <property type="project" value="UniProtKB-ARBA"/>
</dbReference>
<name>A0A6J1AU81_9ROSI</name>
<gene>
    <name evidence="8" type="primary">LOC110421262</name>
</gene>
<dbReference type="Gene3D" id="2.60.120.330">
    <property type="entry name" value="B-lactam Antibiotic, Isopenicillin N Synthase, Chain"/>
    <property type="match status" value="2"/>
</dbReference>
<evidence type="ECO:0000256" key="5">
    <source>
        <dbReference type="ARBA" id="ARBA00023004"/>
    </source>
</evidence>
<organism evidence="7 8">
    <name type="scientific">Herrania umbratica</name>
    <dbReference type="NCBI Taxonomy" id="108875"/>
    <lineage>
        <taxon>Eukaryota</taxon>
        <taxon>Viridiplantae</taxon>
        <taxon>Streptophyta</taxon>
        <taxon>Embryophyta</taxon>
        <taxon>Tracheophyta</taxon>
        <taxon>Spermatophyta</taxon>
        <taxon>Magnoliopsida</taxon>
        <taxon>eudicotyledons</taxon>
        <taxon>Gunneridae</taxon>
        <taxon>Pentapetalae</taxon>
        <taxon>rosids</taxon>
        <taxon>malvids</taxon>
        <taxon>Malvales</taxon>
        <taxon>Malvaceae</taxon>
        <taxon>Byttnerioideae</taxon>
        <taxon>Herrania</taxon>
    </lineage>
</organism>
<protein>
    <submittedName>
        <fullName evidence="8">1-aminocyclopropane-1-carboxylate oxidase homolog 1-like</fullName>
    </submittedName>
</protein>
<keyword evidence="4" id="KW-0560">Oxidoreductase</keyword>
<dbReference type="PANTHER" id="PTHR10209:SF776">
    <property type="entry name" value="2OG-FE(II) OXYGENASE FAMILY OXIDOREDUCTASE"/>
    <property type="match status" value="1"/>
</dbReference>
<dbReference type="InterPro" id="IPR005123">
    <property type="entry name" value="Oxoglu/Fe-dep_dioxygenase_dom"/>
</dbReference>
<evidence type="ECO:0000259" key="6">
    <source>
        <dbReference type="PROSITE" id="PS51471"/>
    </source>
</evidence>
<evidence type="ECO:0000256" key="1">
    <source>
        <dbReference type="ARBA" id="ARBA00001962"/>
    </source>
</evidence>
<dbReference type="GeneID" id="110421262"/>
<keyword evidence="5" id="KW-0408">Iron</keyword>
<evidence type="ECO:0000313" key="8">
    <source>
        <dbReference type="RefSeq" id="XP_021290485.1"/>
    </source>
</evidence>
<proteinExistence type="inferred from homology"/>
<dbReference type="Pfam" id="PF03171">
    <property type="entry name" value="2OG-FeII_Oxy"/>
    <property type="match status" value="2"/>
</dbReference>
<dbReference type="PROSITE" id="PS51471">
    <property type="entry name" value="FE2OG_OXY"/>
    <property type="match status" value="2"/>
</dbReference>
<feature type="domain" description="Fe2OG dioxygenase" evidence="6">
    <location>
        <begin position="216"/>
        <end position="315"/>
    </location>
</feature>